<evidence type="ECO:0000313" key="3">
    <source>
        <dbReference type="EMBL" id="KAB2582657.1"/>
    </source>
</evidence>
<evidence type="ECO:0000259" key="2">
    <source>
        <dbReference type="SMART" id="SM00894"/>
    </source>
</evidence>
<proteinExistence type="predicted"/>
<feature type="region of interest" description="Disordered" evidence="1">
    <location>
        <begin position="61"/>
        <end position="83"/>
    </location>
</feature>
<organism evidence="3 4">
    <name type="scientific">Rhodococcus erythropolis</name>
    <name type="common">Arthrobacter picolinophilus</name>
    <dbReference type="NCBI Taxonomy" id="1833"/>
    <lineage>
        <taxon>Bacteria</taxon>
        <taxon>Bacillati</taxon>
        <taxon>Actinomycetota</taxon>
        <taxon>Actinomycetes</taxon>
        <taxon>Mycobacteriales</taxon>
        <taxon>Nocardiaceae</taxon>
        <taxon>Rhodococcus</taxon>
        <taxon>Rhodococcus erythropolis group</taxon>
    </lineage>
</organism>
<evidence type="ECO:0000256" key="1">
    <source>
        <dbReference type="SAM" id="MobiDB-lite"/>
    </source>
</evidence>
<feature type="domain" description="Excalibur calcium-binding" evidence="2">
    <location>
        <begin position="83"/>
        <end position="119"/>
    </location>
</feature>
<dbReference type="EMBL" id="MRBO01000659">
    <property type="protein sequence ID" value="KAB2582657.1"/>
    <property type="molecule type" value="Genomic_DNA"/>
</dbReference>
<reference evidence="3 4" key="1">
    <citation type="journal article" date="2017" name="Poromechanics V (2013)">
        <title>Genomic Characterization of the Arsenic-Tolerant Actinobacterium, &lt;i&gt;Rhodococcus erythropolis&lt;/i&gt; S43.</title>
        <authorList>
            <person name="Retamal-Morales G."/>
            <person name="Mehnert M."/>
            <person name="Schwabe R."/>
            <person name="Tischler D."/>
            <person name="Schloemann M."/>
            <person name="Levican G.J."/>
        </authorList>
    </citation>
    <scope>NUCLEOTIDE SEQUENCE [LARGE SCALE GENOMIC DNA]</scope>
    <source>
        <strain evidence="3 4">S43</strain>
    </source>
</reference>
<accession>A0A5N5DXP7</accession>
<dbReference type="SMART" id="SM00894">
    <property type="entry name" value="Excalibur"/>
    <property type="match status" value="1"/>
</dbReference>
<feature type="compositionally biased region" description="Low complexity" evidence="1">
    <location>
        <begin position="61"/>
        <end position="73"/>
    </location>
</feature>
<dbReference type="Pfam" id="PF05901">
    <property type="entry name" value="Excalibur"/>
    <property type="match status" value="1"/>
</dbReference>
<protein>
    <recommendedName>
        <fullName evidence="2">Excalibur calcium-binding domain-containing protein</fullName>
    </recommendedName>
</protein>
<comment type="caution">
    <text evidence="3">The sequence shown here is derived from an EMBL/GenBank/DDBJ whole genome shotgun (WGS) entry which is preliminary data.</text>
</comment>
<sequence>MPVVLLLTSCGGSEEAKPAPTTMTAIQKLVDAPTTTVKASSASAPTTTTAAPIVITSEVPAPSAAPAPTVTAPPAAPKAPPVKYSSCADVKKAGAAPLCKGDPGYSTSLDRDEDGVACEK</sequence>
<evidence type="ECO:0000313" key="4">
    <source>
        <dbReference type="Proteomes" id="UP000325576"/>
    </source>
</evidence>
<feature type="compositionally biased region" description="Acidic residues" evidence="1">
    <location>
        <begin position="111"/>
        <end position="120"/>
    </location>
</feature>
<dbReference type="Proteomes" id="UP000325576">
    <property type="component" value="Unassembled WGS sequence"/>
</dbReference>
<dbReference type="InterPro" id="IPR008613">
    <property type="entry name" value="Excalibur_Ca-bd_domain"/>
</dbReference>
<gene>
    <name evidence="3" type="ORF">BS297_24650</name>
</gene>
<dbReference type="AlphaFoldDB" id="A0A5N5DXP7"/>
<feature type="region of interest" description="Disordered" evidence="1">
    <location>
        <begin position="95"/>
        <end position="120"/>
    </location>
</feature>
<name>A0A5N5DXP7_RHOER</name>